<evidence type="ECO:0000313" key="11">
    <source>
        <dbReference type="EMBL" id="RPF54252.1"/>
    </source>
</evidence>
<dbReference type="InterPro" id="IPR020610">
    <property type="entry name" value="Thiolase_AS"/>
</dbReference>
<dbReference type="Proteomes" id="UP000276443">
    <property type="component" value="Unassembled WGS sequence"/>
</dbReference>
<dbReference type="CDD" id="cd00751">
    <property type="entry name" value="thiolase"/>
    <property type="match status" value="1"/>
</dbReference>
<feature type="active site" description="Proton acceptor" evidence="6">
    <location>
        <position position="353"/>
    </location>
</feature>
<comment type="similarity">
    <text evidence="1 7">Belongs to the thiolase-like superfamily. Thiolase family.</text>
</comment>
<dbReference type="PANTHER" id="PTHR18919:SF107">
    <property type="entry name" value="ACETYL-COA ACETYLTRANSFERASE, CYTOSOLIC"/>
    <property type="match status" value="1"/>
</dbReference>
<reference evidence="11 12" key="1">
    <citation type="submission" date="2018-11" db="EMBL/GenBank/DDBJ databases">
        <title>Genomic Encyclopedia of Type Strains, Phase IV (KMG-IV): sequencing the most valuable type-strain genomes for metagenomic binning, comparative biology and taxonomic classification.</title>
        <authorList>
            <person name="Goeker M."/>
        </authorList>
    </citation>
    <scope>NUCLEOTIDE SEQUENCE [LARGE SCALE GENOMIC DNA]</scope>
    <source>
        <strain evidence="11 12">DSM 18090</strain>
    </source>
</reference>
<evidence type="ECO:0000256" key="1">
    <source>
        <dbReference type="ARBA" id="ARBA00010982"/>
    </source>
</evidence>
<keyword evidence="12" id="KW-1185">Reference proteome</keyword>
<feature type="compositionally biased region" description="Basic and acidic residues" evidence="8">
    <location>
        <begin position="217"/>
        <end position="234"/>
    </location>
</feature>
<dbReference type="PIRSF" id="PIRSF000429">
    <property type="entry name" value="Ac-CoA_Ac_transf"/>
    <property type="match status" value="1"/>
</dbReference>
<evidence type="ECO:0000256" key="3">
    <source>
        <dbReference type="ARBA" id="ARBA00022679"/>
    </source>
</evidence>
<dbReference type="PANTHER" id="PTHR18919">
    <property type="entry name" value="ACETYL-COA C-ACYLTRANSFERASE"/>
    <property type="match status" value="1"/>
</dbReference>
<dbReference type="Pfam" id="PF00108">
    <property type="entry name" value="Thiolase_N"/>
    <property type="match status" value="1"/>
</dbReference>
<dbReference type="PROSITE" id="PS00737">
    <property type="entry name" value="THIOLASE_2"/>
    <property type="match status" value="1"/>
</dbReference>
<evidence type="ECO:0000256" key="8">
    <source>
        <dbReference type="SAM" id="MobiDB-lite"/>
    </source>
</evidence>
<dbReference type="PROSITE" id="PS00099">
    <property type="entry name" value="THIOLASE_3"/>
    <property type="match status" value="1"/>
</dbReference>
<feature type="domain" description="Thiolase C-terminal" evidence="10">
    <location>
        <begin position="275"/>
        <end position="395"/>
    </location>
</feature>
<dbReference type="InterPro" id="IPR016039">
    <property type="entry name" value="Thiolase-like"/>
</dbReference>
<evidence type="ECO:0000259" key="10">
    <source>
        <dbReference type="Pfam" id="PF02803"/>
    </source>
</evidence>
<dbReference type="Gene3D" id="3.40.47.10">
    <property type="match status" value="2"/>
</dbReference>
<evidence type="ECO:0000256" key="5">
    <source>
        <dbReference type="ARBA" id="ARBA00030755"/>
    </source>
</evidence>
<dbReference type="InterPro" id="IPR020613">
    <property type="entry name" value="Thiolase_CS"/>
</dbReference>
<feature type="region of interest" description="Disordered" evidence="8">
    <location>
        <begin position="217"/>
        <end position="244"/>
    </location>
</feature>
<feature type="active site" description="Acyl-thioester intermediate" evidence="6">
    <location>
        <position position="89"/>
    </location>
</feature>
<name>A0A3N5C461_9BACI</name>
<dbReference type="NCBIfam" id="TIGR01930">
    <property type="entry name" value="AcCoA-C-Actrans"/>
    <property type="match status" value="1"/>
</dbReference>
<evidence type="ECO:0000256" key="7">
    <source>
        <dbReference type="RuleBase" id="RU003557"/>
    </source>
</evidence>
<organism evidence="11 12">
    <name type="scientific">Aquisalibacillus elongatus</name>
    <dbReference type="NCBI Taxonomy" id="485577"/>
    <lineage>
        <taxon>Bacteria</taxon>
        <taxon>Bacillati</taxon>
        <taxon>Bacillota</taxon>
        <taxon>Bacilli</taxon>
        <taxon>Bacillales</taxon>
        <taxon>Bacillaceae</taxon>
        <taxon>Aquisalibacillus</taxon>
    </lineage>
</organism>
<keyword evidence="3 7" id="KW-0808">Transferase</keyword>
<dbReference type="GO" id="GO:0003985">
    <property type="term" value="F:acetyl-CoA C-acetyltransferase activity"/>
    <property type="evidence" value="ECO:0007669"/>
    <property type="project" value="UniProtKB-EC"/>
</dbReference>
<dbReference type="FunFam" id="3.40.47.10:FF:000010">
    <property type="entry name" value="Acetyl-CoA acetyltransferase (Thiolase)"/>
    <property type="match status" value="1"/>
</dbReference>
<feature type="active site" description="Proton acceptor" evidence="6">
    <location>
        <position position="383"/>
    </location>
</feature>
<gene>
    <name evidence="11" type="ORF">EDC24_1447</name>
</gene>
<dbReference type="InterPro" id="IPR002155">
    <property type="entry name" value="Thiolase"/>
</dbReference>
<keyword evidence="4 7" id="KW-0012">Acyltransferase</keyword>
<dbReference type="EMBL" id="RKRF01000008">
    <property type="protein sequence ID" value="RPF54252.1"/>
    <property type="molecule type" value="Genomic_DNA"/>
</dbReference>
<feature type="region of interest" description="Disordered" evidence="8">
    <location>
        <begin position="137"/>
        <end position="158"/>
    </location>
</feature>
<dbReference type="Pfam" id="PF02803">
    <property type="entry name" value="Thiolase_C"/>
    <property type="match status" value="1"/>
</dbReference>
<sequence>MNQKAYVVYAKRTAVGRMGGTLKNIEPDDLLMPLLEDFKSENLIPNEELTELVIGQAKQTQDHSNIARKVLLKTGLPETLPGYTVHRACGSGMQSIHNALMGIRSGLGQAYLVGGVESMSTAPYYVNGARFGLMSGSTEFKDPNRSSQPGSQPLEMYGNLNMGETAENLAEQYNISRSEQDEFARSSQEKAKKAIESSRFKEEIVPVKVPQRKKEPLLFDTDEHPRDTSLEKLGKLPPAFRKNGTVTAGNSSGLNDGASLMLVVSEEMVKKYNLNVMAEVVSIGLSGVNPKIMGIGPVDASKKALESIDLSIDSMDLVELNEAFAAQSLAVINDLNIDPDKLNVNGGAIALGHPIGNSGTRISVTLVHEMMKRNSKYGLATLCIAGGQGIATVFKSFDG</sequence>
<dbReference type="SUPFAM" id="SSF53901">
    <property type="entry name" value="Thiolase-like"/>
    <property type="match status" value="2"/>
</dbReference>
<proteinExistence type="inferred from homology"/>
<dbReference type="InterPro" id="IPR020617">
    <property type="entry name" value="Thiolase_C"/>
</dbReference>
<dbReference type="EC" id="2.3.1.9" evidence="2"/>
<evidence type="ECO:0000256" key="4">
    <source>
        <dbReference type="ARBA" id="ARBA00023315"/>
    </source>
</evidence>
<accession>A0A3N5C461</accession>
<feature type="domain" description="Thiolase N-terminal" evidence="9">
    <location>
        <begin position="6"/>
        <end position="267"/>
    </location>
</feature>
<evidence type="ECO:0000256" key="2">
    <source>
        <dbReference type="ARBA" id="ARBA00012705"/>
    </source>
</evidence>
<evidence type="ECO:0000256" key="6">
    <source>
        <dbReference type="PIRSR" id="PIRSR000429-1"/>
    </source>
</evidence>
<dbReference type="InterPro" id="IPR020616">
    <property type="entry name" value="Thiolase_N"/>
</dbReference>
<dbReference type="RefSeq" id="WP_124221091.1">
    <property type="nucleotide sequence ID" value="NZ_RKRF01000008.1"/>
</dbReference>
<evidence type="ECO:0000313" key="12">
    <source>
        <dbReference type="Proteomes" id="UP000276443"/>
    </source>
</evidence>
<evidence type="ECO:0000259" key="9">
    <source>
        <dbReference type="Pfam" id="PF00108"/>
    </source>
</evidence>
<dbReference type="OrthoDB" id="9764892at2"/>
<dbReference type="AlphaFoldDB" id="A0A3N5C461"/>
<comment type="caution">
    <text evidence="11">The sequence shown here is derived from an EMBL/GenBank/DDBJ whole genome shotgun (WGS) entry which is preliminary data.</text>
</comment>
<protein>
    <recommendedName>
        <fullName evidence="2">acetyl-CoA C-acetyltransferase</fullName>
        <ecNumber evidence="2">2.3.1.9</ecNumber>
    </recommendedName>
    <alternativeName>
        <fullName evidence="5">Acetoacetyl-CoA thiolase</fullName>
    </alternativeName>
</protein>